<keyword evidence="2" id="KW-1185">Reference proteome</keyword>
<dbReference type="RefSeq" id="WP_235341146.1">
    <property type="nucleotide sequence ID" value="NZ_JXTH01000068.1"/>
</dbReference>
<dbReference type="EMBL" id="JXTH01000068">
    <property type="protein sequence ID" value="KIQ93368.1"/>
    <property type="molecule type" value="Genomic_DNA"/>
</dbReference>
<comment type="caution">
    <text evidence="1">The sequence shown here is derived from an EMBL/GenBank/DDBJ whole genome shotgun (WGS) entry which is preliminary data.</text>
</comment>
<sequence length="76" mass="8911">MTLLTLPPISEDDVLELKDYIGCGESVFGQTESKTLREFIDSLYRKCQEIEAKRWRDDPQNWGACSKWPREDDLPF</sequence>
<dbReference type="Proteomes" id="UP000032102">
    <property type="component" value="Unassembled WGS sequence"/>
</dbReference>
<organism evidence="1 2">
    <name type="scientific">Anoxybacillus thermarum</name>
    <dbReference type="NCBI Taxonomy" id="404937"/>
    <lineage>
        <taxon>Bacteria</taxon>
        <taxon>Bacillati</taxon>
        <taxon>Bacillota</taxon>
        <taxon>Bacilli</taxon>
        <taxon>Bacillales</taxon>
        <taxon>Anoxybacillaceae</taxon>
        <taxon>Anoxybacillus</taxon>
    </lineage>
</organism>
<evidence type="ECO:0000313" key="1">
    <source>
        <dbReference type="EMBL" id="KIQ93368.1"/>
    </source>
</evidence>
<reference evidence="1 2" key="1">
    <citation type="submission" date="2015-01" db="EMBL/GenBank/DDBJ databases">
        <title>Draft genome of Anoxybacillus thermarum strain AF/04.</title>
        <authorList>
            <person name="Poli A."/>
            <person name="Nicolaus B."/>
            <person name="Chan K.-G."/>
            <person name="Kahar U.M."/>
            <person name="Yaakob A.S."/>
            <person name="Chan C.S."/>
            <person name="Goh K.M."/>
        </authorList>
    </citation>
    <scope>NUCLEOTIDE SEQUENCE [LARGE SCALE GENOMIC DNA]</scope>
    <source>
        <strain evidence="1 2">AF/04</strain>
    </source>
</reference>
<dbReference type="PATRIC" id="fig|404937.3.peg.2739"/>
<accession>A0A0D0Q5V6</accession>
<evidence type="ECO:0000313" key="2">
    <source>
        <dbReference type="Proteomes" id="UP000032102"/>
    </source>
</evidence>
<protein>
    <submittedName>
        <fullName evidence="1">Uncharacterized protein</fullName>
    </submittedName>
</protein>
<proteinExistence type="predicted"/>
<gene>
    <name evidence="1" type="ORF">LH47_02527</name>
</gene>
<name>A0A0D0Q5V6_9BACL</name>
<dbReference type="AlphaFoldDB" id="A0A0D0Q5V6"/>